<keyword evidence="3 9" id="KW-0808">Transferase</keyword>
<keyword evidence="7" id="KW-0460">Magnesium</keyword>
<proteinExistence type="predicted"/>
<feature type="transmembrane region" description="Helical" evidence="8">
    <location>
        <begin position="72"/>
        <end position="88"/>
    </location>
</feature>
<feature type="transmembrane region" description="Helical" evidence="8">
    <location>
        <begin position="321"/>
        <end position="342"/>
    </location>
</feature>
<evidence type="ECO:0000256" key="1">
    <source>
        <dbReference type="ARBA" id="ARBA00004651"/>
    </source>
</evidence>
<protein>
    <submittedName>
        <fullName evidence="9">Undecaprenyl/decaprenyl-phosphate alpha-N-acetylglucosaminyl 1-phosphate transferase</fullName>
    </submittedName>
</protein>
<evidence type="ECO:0000313" key="10">
    <source>
        <dbReference type="Proteomes" id="UP001142078"/>
    </source>
</evidence>
<feature type="transmembrane region" description="Helical" evidence="8">
    <location>
        <begin position="100"/>
        <end position="117"/>
    </location>
</feature>
<dbReference type="EMBL" id="JANJZL010000008">
    <property type="protein sequence ID" value="MCR2044690.1"/>
    <property type="molecule type" value="Genomic_DNA"/>
</dbReference>
<keyword evidence="5 8" id="KW-1133">Transmembrane helix</keyword>
<dbReference type="PANTHER" id="PTHR22926">
    <property type="entry name" value="PHOSPHO-N-ACETYLMURAMOYL-PENTAPEPTIDE-TRANSFERASE"/>
    <property type="match status" value="1"/>
</dbReference>
<evidence type="ECO:0000256" key="6">
    <source>
        <dbReference type="ARBA" id="ARBA00023136"/>
    </source>
</evidence>
<gene>
    <name evidence="9" type="ORF">NSA23_11290</name>
</gene>
<dbReference type="InterPro" id="IPR018480">
    <property type="entry name" value="PNAcMuramoyl-5peptid_Trfase_CS"/>
</dbReference>
<feature type="binding site" evidence="7">
    <location>
        <position position="153"/>
    </location>
    <ligand>
        <name>Mg(2+)</name>
        <dbReference type="ChEBI" id="CHEBI:18420"/>
    </ligand>
</feature>
<dbReference type="RefSeq" id="WP_042678750.1">
    <property type="nucleotide sequence ID" value="NZ_CABKTM010000007.1"/>
</dbReference>
<dbReference type="GO" id="GO:0044038">
    <property type="term" value="P:cell wall macromolecule biosynthetic process"/>
    <property type="evidence" value="ECO:0007669"/>
    <property type="project" value="TreeGrafter"/>
</dbReference>
<reference evidence="9" key="1">
    <citation type="submission" date="2022-07" db="EMBL/GenBank/DDBJ databases">
        <title>Enhanced cultured diversity of the mouse gut microbiota enables custom-made synthetic communities.</title>
        <authorList>
            <person name="Afrizal A."/>
        </authorList>
    </citation>
    <scope>NUCLEOTIDE SEQUENCE</scope>
    <source>
        <strain evidence="9">DSM 29482</strain>
    </source>
</reference>
<accession>A0A9X2MIJ8</accession>
<evidence type="ECO:0000256" key="8">
    <source>
        <dbReference type="SAM" id="Phobius"/>
    </source>
</evidence>
<feature type="transmembrane region" description="Helical" evidence="8">
    <location>
        <begin position="46"/>
        <end position="66"/>
    </location>
</feature>
<feature type="transmembrane region" description="Helical" evidence="8">
    <location>
        <begin position="215"/>
        <end position="234"/>
    </location>
</feature>
<sequence length="351" mass="37962">MARFLIPFIAATLISFFMTPVAKKVAYKIGAIDIPKDGRRVHKKPVPLLGGLAIYIATVISAIIFIPLDRTLVSIIIGSSIIVASGIIDDSMDLSPRMKLIFQIAASLVIISGDVKIDFITNPFSKENTLIYLGWLSIPFTIFWVVGITNTLNLIDGLDGLAAGVAMIASLSLVFIAYNANGIMNSSYIHIMIISSIIAGACLGFLPFNFNPAKIFMGDTGALFLGFMLSTVTIEGVMKSAAAIAIVAPIIVLGLPIFDTTFAIFRRLLNGKSIMEADKEHLHHKFLNKGLNQKQTVFIMYLISGLFGFCAVAVSKFNSGQVVIISGIIILLTIIFAGKLCVENKRRNGKK</sequence>
<keyword evidence="7" id="KW-0479">Metal-binding</keyword>
<feature type="transmembrane region" description="Helical" evidence="8">
    <location>
        <begin position="161"/>
        <end position="181"/>
    </location>
</feature>
<evidence type="ECO:0000256" key="7">
    <source>
        <dbReference type="PIRSR" id="PIRSR600715-1"/>
    </source>
</evidence>
<evidence type="ECO:0000256" key="3">
    <source>
        <dbReference type="ARBA" id="ARBA00022679"/>
    </source>
</evidence>
<dbReference type="GO" id="GO:0005886">
    <property type="term" value="C:plasma membrane"/>
    <property type="evidence" value="ECO:0007669"/>
    <property type="project" value="UniProtKB-SubCell"/>
</dbReference>
<dbReference type="GO" id="GO:0071555">
    <property type="term" value="P:cell wall organization"/>
    <property type="evidence" value="ECO:0007669"/>
    <property type="project" value="TreeGrafter"/>
</dbReference>
<dbReference type="GO" id="GO:0046872">
    <property type="term" value="F:metal ion binding"/>
    <property type="evidence" value="ECO:0007669"/>
    <property type="project" value="UniProtKB-KW"/>
</dbReference>
<dbReference type="Proteomes" id="UP001142078">
    <property type="component" value="Unassembled WGS sequence"/>
</dbReference>
<name>A0A9X2MIJ8_9FIRM</name>
<comment type="caution">
    <text evidence="9">The sequence shown here is derived from an EMBL/GenBank/DDBJ whole genome shotgun (WGS) entry which is preliminary data.</text>
</comment>
<keyword evidence="4 8" id="KW-0812">Transmembrane</keyword>
<dbReference type="PROSITE" id="PS01348">
    <property type="entry name" value="MRAY_2"/>
    <property type="match status" value="1"/>
</dbReference>
<dbReference type="AlphaFoldDB" id="A0A9X2MIJ8"/>
<feature type="transmembrane region" description="Helical" evidence="8">
    <location>
        <begin position="6"/>
        <end position="26"/>
    </location>
</feature>
<keyword evidence="6 8" id="KW-0472">Membrane</keyword>
<organism evidence="9 10">
    <name type="scientific">Anaerosalibacter massiliensis</name>
    <dbReference type="NCBI Taxonomy" id="1347392"/>
    <lineage>
        <taxon>Bacteria</taxon>
        <taxon>Bacillati</taxon>
        <taxon>Bacillota</taxon>
        <taxon>Tissierellia</taxon>
        <taxon>Tissierellales</taxon>
        <taxon>Sporanaerobacteraceae</taxon>
        <taxon>Anaerosalibacter</taxon>
    </lineage>
</organism>
<comment type="subcellular location">
    <subcellularLocation>
        <location evidence="1">Cell membrane</location>
        <topology evidence="1">Multi-pass membrane protein</topology>
    </subcellularLocation>
</comment>
<dbReference type="Pfam" id="PF00953">
    <property type="entry name" value="Glycos_transf_4"/>
    <property type="match status" value="1"/>
</dbReference>
<feature type="transmembrane region" description="Helical" evidence="8">
    <location>
        <begin position="187"/>
        <end position="208"/>
    </location>
</feature>
<feature type="transmembrane region" description="Helical" evidence="8">
    <location>
        <begin position="240"/>
        <end position="265"/>
    </location>
</feature>
<feature type="transmembrane region" description="Helical" evidence="8">
    <location>
        <begin position="297"/>
        <end position="315"/>
    </location>
</feature>
<dbReference type="PANTHER" id="PTHR22926:SF3">
    <property type="entry name" value="UNDECAPRENYL-PHOSPHATE ALPHA-N-ACETYLGLUCOSAMINYL 1-PHOSPHATE TRANSFERASE"/>
    <property type="match status" value="1"/>
</dbReference>
<keyword evidence="2" id="KW-1003">Cell membrane</keyword>
<dbReference type="CDD" id="cd06853">
    <property type="entry name" value="GT_WecA_like"/>
    <property type="match status" value="1"/>
</dbReference>
<feature type="transmembrane region" description="Helical" evidence="8">
    <location>
        <begin position="129"/>
        <end position="149"/>
    </location>
</feature>
<evidence type="ECO:0000256" key="2">
    <source>
        <dbReference type="ARBA" id="ARBA00022475"/>
    </source>
</evidence>
<dbReference type="OrthoDB" id="9805475at2"/>
<evidence type="ECO:0000256" key="4">
    <source>
        <dbReference type="ARBA" id="ARBA00022692"/>
    </source>
</evidence>
<dbReference type="GO" id="GO:0016780">
    <property type="term" value="F:phosphotransferase activity, for other substituted phosphate groups"/>
    <property type="evidence" value="ECO:0007669"/>
    <property type="project" value="InterPro"/>
</dbReference>
<evidence type="ECO:0000313" key="9">
    <source>
        <dbReference type="EMBL" id="MCR2044690.1"/>
    </source>
</evidence>
<dbReference type="InterPro" id="IPR000715">
    <property type="entry name" value="Glycosyl_transferase_4"/>
</dbReference>
<keyword evidence="10" id="KW-1185">Reference proteome</keyword>
<evidence type="ECO:0000256" key="5">
    <source>
        <dbReference type="ARBA" id="ARBA00022989"/>
    </source>
</evidence>
<feature type="binding site" evidence="7">
    <location>
        <position position="219"/>
    </location>
    <ligand>
        <name>Mg(2+)</name>
        <dbReference type="ChEBI" id="CHEBI:18420"/>
    </ligand>
</feature>
<comment type="cofactor">
    <cofactor evidence="7">
        <name>Mg(2+)</name>
        <dbReference type="ChEBI" id="CHEBI:18420"/>
    </cofactor>
</comment>
<dbReference type="GO" id="GO:0009103">
    <property type="term" value="P:lipopolysaccharide biosynthetic process"/>
    <property type="evidence" value="ECO:0007669"/>
    <property type="project" value="TreeGrafter"/>
</dbReference>